<dbReference type="Pfam" id="PF06386">
    <property type="entry name" value="GvpL_GvpF"/>
    <property type="match status" value="1"/>
</dbReference>
<feature type="compositionally biased region" description="Low complexity" evidence="4">
    <location>
        <begin position="177"/>
        <end position="187"/>
    </location>
</feature>
<proteinExistence type="inferred from homology"/>
<organism evidence="5 6">
    <name type="scientific">Streptomyces daliensis</name>
    <dbReference type="NCBI Taxonomy" id="299421"/>
    <lineage>
        <taxon>Bacteria</taxon>
        <taxon>Bacillati</taxon>
        <taxon>Actinomycetota</taxon>
        <taxon>Actinomycetes</taxon>
        <taxon>Kitasatosporales</taxon>
        <taxon>Streptomycetaceae</taxon>
        <taxon>Streptomyces</taxon>
    </lineage>
</organism>
<evidence type="ECO:0000256" key="2">
    <source>
        <dbReference type="ARBA" id="ARBA00035108"/>
    </source>
</evidence>
<dbReference type="AlphaFoldDB" id="A0A8T4IJ56"/>
<sequence>MNARLTYVYGVVHEDAVLAGAEERDGPPAELRGVTGVAGAPVHTVRHAGLAALTSPVPAEDFDEAGLRRHLEDMAWLEAAARAHQGVVDHAARTACVLPLRLGTVCHDEEGVRRLLDEGHDRFSAAIAALEGRVEWGVKVFTETEPETKEPQEPAAPSPTTGDGTGAGGTGTGTGSGTRTRTVPSRGAGRAYLRQRGQARRTEEERTARADACARGVHDILAGLAERHRLHRPQHPELSGERAENLLNAAYLVPDGQSSAEFARRVTELAESKKGVRIELTGPWAPYSFAEVVTRDAPAHG</sequence>
<comment type="similarity">
    <text evidence="3">Belongs to the gas vesicle GvpF/GvpL family.</text>
</comment>
<dbReference type="PANTHER" id="PTHR36852:SF1">
    <property type="entry name" value="PROTEIN GVPL 2"/>
    <property type="match status" value="1"/>
</dbReference>
<comment type="caution">
    <text evidence="5">The sequence shown here is derived from an EMBL/GenBank/DDBJ whole genome shotgun (WGS) entry which is preliminary data.</text>
</comment>
<feature type="compositionally biased region" description="Low complexity" evidence="4">
    <location>
        <begin position="153"/>
        <end position="162"/>
    </location>
</feature>
<protein>
    <submittedName>
        <fullName evidence="5">GvpL/GvpF family gas vesicle protein</fullName>
    </submittedName>
</protein>
<name>A0A8T4IJ56_9ACTN</name>
<dbReference type="PANTHER" id="PTHR36852">
    <property type="entry name" value="PROTEIN GVPL 2"/>
    <property type="match status" value="1"/>
</dbReference>
<dbReference type="GO" id="GO:0031411">
    <property type="term" value="C:gas vesicle"/>
    <property type="evidence" value="ECO:0007669"/>
    <property type="project" value="UniProtKB-SubCell"/>
</dbReference>
<evidence type="ECO:0000256" key="3">
    <source>
        <dbReference type="ARBA" id="ARBA00035643"/>
    </source>
</evidence>
<dbReference type="EMBL" id="JAGSMN010000001">
    <property type="protein sequence ID" value="MBR7671450.1"/>
    <property type="molecule type" value="Genomic_DNA"/>
</dbReference>
<evidence type="ECO:0000256" key="4">
    <source>
        <dbReference type="SAM" id="MobiDB-lite"/>
    </source>
</evidence>
<feature type="region of interest" description="Disordered" evidence="4">
    <location>
        <begin position="143"/>
        <end position="210"/>
    </location>
</feature>
<dbReference type="Proteomes" id="UP000675554">
    <property type="component" value="Unassembled WGS sequence"/>
</dbReference>
<evidence type="ECO:0000313" key="6">
    <source>
        <dbReference type="Proteomes" id="UP000675554"/>
    </source>
</evidence>
<feature type="compositionally biased region" description="Basic and acidic residues" evidence="4">
    <location>
        <begin position="200"/>
        <end position="209"/>
    </location>
</feature>
<accession>A0A8T4IJ56</accession>
<feature type="compositionally biased region" description="Gly residues" evidence="4">
    <location>
        <begin position="163"/>
        <end position="176"/>
    </location>
</feature>
<comment type="subcellular location">
    <subcellularLocation>
        <location evidence="2">Gas vesicle</location>
    </subcellularLocation>
</comment>
<keyword evidence="6" id="KW-1185">Reference proteome</keyword>
<dbReference type="GO" id="GO:0031412">
    <property type="term" value="P:gas vesicle organization"/>
    <property type="evidence" value="ECO:0007669"/>
    <property type="project" value="InterPro"/>
</dbReference>
<reference evidence="5" key="1">
    <citation type="submission" date="2021-04" db="EMBL/GenBank/DDBJ databases">
        <title>Sequencing of actinobacteria type strains.</title>
        <authorList>
            <person name="Nguyen G.-S."/>
            <person name="Wentzel A."/>
        </authorList>
    </citation>
    <scope>NUCLEOTIDE SEQUENCE</scope>
    <source>
        <strain evidence="5">DSM 42095</strain>
    </source>
</reference>
<gene>
    <name evidence="5" type="ORF">KDA82_00045</name>
</gene>
<dbReference type="InterPro" id="IPR009430">
    <property type="entry name" value="GvpL/GvpF"/>
</dbReference>
<evidence type="ECO:0000256" key="1">
    <source>
        <dbReference type="ARBA" id="ARBA00022987"/>
    </source>
</evidence>
<keyword evidence="1" id="KW-0304">Gas vesicle</keyword>
<evidence type="ECO:0000313" key="5">
    <source>
        <dbReference type="EMBL" id="MBR7671450.1"/>
    </source>
</evidence>